<keyword evidence="11" id="KW-1185">Reference proteome</keyword>
<feature type="region of interest" description="C-terminal hotdog fold" evidence="6">
    <location>
        <begin position="1526"/>
        <end position="1673"/>
    </location>
</feature>
<dbReference type="SMART" id="SM00822">
    <property type="entry name" value="PKS_KR"/>
    <property type="match status" value="1"/>
</dbReference>
<evidence type="ECO:0000313" key="11">
    <source>
        <dbReference type="Proteomes" id="UP000215148"/>
    </source>
</evidence>
<feature type="domain" description="Ketosynthase family 3 (KS3)" evidence="8">
    <location>
        <begin position="9"/>
        <end position="435"/>
    </location>
</feature>
<evidence type="ECO:0000256" key="1">
    <source>
        <dbReference type="ARBA" id="ARBA00005194"/>
    </source>
</evidence>
<dbReference type="SUPFAM" id="SSF55048">
    <property type="entry name" value="Probable ACP-binding domain of malonyl-CoA ACP transacylase"/>
    <property type="match status" value="1"/>
</dbReference>
<evidence type="ECO:0000259" key="9">
    <source>
        <dbReference type="PROSITE" id="PS52019"/>
    </source>
</evidence>
<dbReference type="GO" id="GO:0004315">
    <property type="term" value="F:3-oxoacyl-[acyl-carrier-protein] synthase activity"/>
    <property type="evidence" value="ECO:0007669"/>
    <property type="project" value="InterPro"/>
</dbReference>
<feature type="active site" description="Proton acceptor; for dehydratase activity" evidence="6">
    <location>
        <position position="1418"/>
    </location>
</feature>
<dbReference type="InterPro" id="IPR049490">
    <property type="entry name" value="C883_1060-like_KR_N"/>
</dbReference>
<feature type="domain" description="Carrier" evidence="7">
    <location>
        <begin position="1760"/>
        <end position="1835"/>
    </location>
</feature>
<dbReference type="PROSITE" id="PS52004">
    <property type="entry name" value="KS3_2"/>
    <property type="match status" value="1"/>
</dbReference>
<dbReference type="Gene3D" id="3.40.50.720">
    <property type="entry name" value="NAD(P)-binding Rossmann-like Domain"/>
    <property type="match status" value="1"/>
</dbReference>
<dbReference type="Pfam" id="PF00109">
    <property type="entry name" value="ketoacyl-synt"/>
    <property type="match status" value="1"/>
</dbReference>
<dbReference type="InterPro" id="IPR049900">
    <property type="entry name" value="PKS_mFAS_DH"/>
</dbReference>
<accession>A0A223N3U7</accession>
<proteinExistence type="inferred from homology"/>
<comment type="pathway">
    <text evidence="1">Lipid metabolism; fatty acid biosynthesis.</text>
</comment>
<dbReference type="GO" id="GO:0031177">
    <property type="term" value="F:phosphopantetheine binding"/>
    <property type="evidence" value="ECO:0007669"/>
    <property type="project" value="InterPro"/>
</dbReference>
<dbReference type="KEGG" id="vqi:CCZ37_18090"/>
<evidence type="ECO:0000256" key="3">
    <source>
        <dbReference type="ARBA" id="ARBA00022450"/>
    </source>
</evidence>
<dbReference type="SMART" id="SM00825">
    <property type="entry name" value="PKS_KS"/>
    <property type="match status" value="1"/>
</dbReference>
<name>A0A223N3U7_9VIBR</name>
<dbReference type="PROSITE" id="PS50075">
    <property type="entry name" value="CARRIER"/>
    <property type="match status" value="1"/>
</dbReference>
<dbReference type="Pfam" id="PF00698">
    <property type="entry name" value="Acyl_transf_1"/>
    <property type="match status" value="1"/>
</dbReference>
<dbReference type="Pfam" id="PF21394">
    <property type="entry name" value="Beta-ketacyl_N"/>
    <property type="match status" value="1"/>
</dbReference>
<evidence type="ECO:0000313" key="10">
    <source>
        <dbReference type="EMBL" id="ASU24356.1"/>
    </source>
</evidence>
<dbReference type="InterPro" id="IPR057326">
    <property type="entry name" value="KR_dom"/>
</dbReference>
<evidence type="ECO:0000256" key="5">
    <source>
        <dbReference type="ARBA" id="ARBA00022679"/>
    </source>
</evidence>
<dbReference type="Pfam" id="PF02801">
    <property type="entry name" value="Ketoacyl-synt_C"/>
    <property type="match status" value="1"/>
</dbReference>
<dbReference type="InterPro" id="IPR020806">
    <property type="entry name" value="PKS_PP-bd"/>
</dbReference>
<dbReference type="UniPathway" id="UPA00094"/>
<dbReference type="PANTHER" id="PTHR43775">
    <property type="entry name" value="FATTY ACID SYNTHASE"/>
    <property type="match status" value="1"/>
</dbReference>
<dbReference type="InterPro" id="IPR016036">
    <property type="entry name" value="Malonyl_transacylase_ACP-bd"/>
</dbReference>
<dbReference type="InterPro" id="IPR006162">
    <property type="entry name" value="Ppantetheine_attach_site"/>
</dbReference>
<dbReference type="SUPFAM" id="SSF52151">
    <property type="entry name" value="FabD/lysophospholipase-like"/>
    <property type="match status" value="1"/>
</dbReference>
<dbReference type="InterPro" id="IPR036736">
    <property type="entry name" value="ACP-like_sf"/>
</dbReference>
<dbReference type="PROSITE" id="PS00606">
    <property type="entry name" value="KS3_1"/>
    <property type="match status" value="1"/>
</dbReference>
<keyword evidence="5" id="KW-0808">Transferase</keyword>
<keyword evidence="4" id="KW-0597">Phosphoprotein</keyword>
<reference evidence="10 11" key="1">
    <citation type="submission" date="2017-08" db="EMBL/GenBank/DDBJ databases">
        <title>The Vibrio qinghaiensis sp.-Q67 is a luminous bacteria isolated firstly from Qinghai lake, Qinghai province, China, which has been proved to be very sensitive to detect environmental and food pollutants. Therefore, complete genome analysis of V. qinghaiensis sp.-Q67 highlights the potential application of this strain on detection of hazards in the contaminated environments.</title>
        <authorList>
            <person name="Gong L."/>
        </authorList>
    </citation>
    <scope>NUCLEOTIDE SEQUENCE [LARGE SCALE GENOMIC DNA]</scope>
    <source>
        <strain evidence="10 11">Q67</strain>
    </source>
</reference>
<dbReference type="Gene3D" id="3.30.70.250">
    <property type="entry name" value="Malonyl-CoA ACP transacylase, ACP-binding"/>
    <property type="match status" value="1"/>
</dbReference>
<feature type="active site" description="Proton donor; for dehydratase activity" evidence="6">
    <location>
        <position position="1592"/>
    </location>
</feature>
<dbReference type="InterPro" id="IPR014031">
    <property type="entry name" value="Ketoacyl_synth_C"/>
</dbReference>
<dbReference type="CDD" id="cd00833">
    <property type="entry name" value="PKS"/>
    <property type="match status" value="1"/>
</dbReference>
<dbReference type="InterPro" id="IPR013968">
    <property type="entry name" value="PKS_KR"/>
</dbReference>
<feature type="domain" description="PKS/mFAS DH" evidence="9">
    <location>
        <begin position="1385"/>
        <end position="1673"/>
    </location>
</feature>
<dbReference type="SUPFAM" id="SSF53901">
    <property type="entry name" value="Thiolase-like"/>
    <property type="match status" value="1"/>
</dbReference>
<dbReference type="InterPro" id="IPR018201">
    <property type="entry name" value="Ketoacyl_synth_AS"/>
</dbReference>
<organism evidence="10 11">
    <name type="scientific">Vibrio qinghaiensis</name>
    <dbReference type="NCBI Taxonomy" id="2025808"/>
    <lineage>
        <taxon>Bacteria</taxon>
        <taxon>Pseudomonadati</taxon>
        <taxon>Pseudomonadota</taxon>
        <taxon>Gammaproteobacteria</taxon>
        <taxon>Vibrionales</taxon>
        <taxon>Vibrionaceae</taxon>
        <taxon>Vibrio</taxon>
    </lineage>
</organism>
<dbReference type="GO" id="GO:0004312">
    <property type="term" value="F:fatty acid synthase activity"/>
    <property type="evidence" value="ECO:0007669"/>
    <property type="project" value="TreeGrafter"/>
</dbReference>
<dbReference type="InterPro" id="IPR020841">
    <property type="entry name" value="PKS_Beta-ketoAc_synthase_dom"/>
</dbReference>
<dbReference type="Pfam" id="PF22621">
    <property type="entry name" value="CurL-like_PKS_C"/>
    <property type="match status" value="1"/>
</dbReference>
<dbReference type="InterPro" id="IPR009081">
    <property type="entry name" value="PP-bd_ACP"/>
</dbReference>
<evidence type="ECO:0000259" key="7">
    <source>
        <dbReference type="PROSITE" id="PS50075"/>
    </source>
</evidence>
<dbReference type="Pfam" id="PF08659">
    <property type="entry name" value="KR"/>
    <property type="match status" value="1"/>
</dbReference>
<dbReference type="Pfam" id="PF00550">
    <property type="entry name" value="PP-binding"/>
    <property type="match status" value="1"/>
</dbReference>
<dbReference type="SUPFAM" id="SSF51735">
    <property type="entry name" value="NAD(P)-binding Rossmann-fold domains"/>
    <property type="match status" value="2"/>
</dbReference>
<dbReference type="InterPro" id="IPR042104">
    <property type="entry name" value="PKS_dehydratase_sf"/>
</dbReference>
<dbReference type="InterPro" id="IPR001227">
    <property type="entry name" value="Ac_transferase_dom_sf"/>
</dbReference>
<protein>
    <submittedName>
        <fullName evidence="10">Beta-ketoacyl synthase</fullName>
    </submittedName>
</protein>
<dbReference type="InterPro" id="IPR049552">
    <property type="entry name" value="PKS_DH_N"/>
</dbReference>
<dbReference type="PROSITE" id="PS52019">
    <property type="entry name" value="PKS_MFAS_DH"/>
    <property type="match status" value="1"/>
</dbReference>
<evidence type="ECO:0000256" key="4">
    <source>
        <dbReference type="ARBA" id="ARBA00022553"/>
    </source>
</evidence>
<dbReference type="Pfam" id="PF21089">
    <property type="entry name" value="PKS_DH_N"/>
    <property type="match status" value="1"/>
</dbReference>
<dbReference type="CDD" id="cd08953">
    <property type="entry name" value="KR_2_SDR_x"/>
    <property type="match status" value="1"/>
</dbReference>
<dbReference type="Gene3D" id="3.40.366.10">
    <property type="entry name" value="Malonyl-Coenzyme A Acyl Carrier Protein, domain 2"/>
    <property type="match status" value="1"/>
</dbReference>
<gene>
    <name evidence="10" type="ORF">CCZ37_18090</name>
</gene>
<keyword evidence="3" id="KW-0596">Phosphopantetheine</keyword>
<dbReference type="SUPFAM" id="SSF47336">
    <property type="entry name" value="ACP-like"/>
    <property type="match status" value="1"/>
</dbReference>
<dbReference type="Gene3D" id="3.10.129.110">
    <property type="entry name" value="Polyketide synthase dehydratase"/>
    <property type="match status" value="1"/>
</dbReference>
<comment type="similarity">
    <text evidence="2">Belongs to the short-chain dehydrogenases/reductases (SDR) family.</text>
</comment>
<dbReference type="InterPro" id="IPR016035">
    <property type="entry name" value="Acyl_Trfase/lysoPLipase"/>
</dbReference>
<dbReference type="InterPro" id="IPR050091">
    <property type="entry name" value="PKS_NRPS_Biosynth_Enz"/>
</dbReference>
<evidence type="ECO:0000256" key="2">
    <source>
        <dbReference type="ARBA" id="ARBA00006484"/>
    </source>
</evidence>
<dbReference type="GO" id="GO:0006633">
    <property type="term" value="P:fatty acid biosynthetic process"/>
    <property type="evidence" value="ECO:0007669"/>
    <property type="project" value="UniProtKB-UniPathway"/>
</dbReference>
<dbReference type="SMART" id="SM00823">
    <property type="entry name" value="PKS_PP"/>
    <property type="match status" value="1"/>
</dbReference>
<dbReference type="PANTHER" id="PTHR43775:SF51">
    <property type="entry name" value="INACTIVE PHENOLPHTHIOCEROL SYNTHESIS POLYKETIDE SYNTHASE TYPE I PKS1-RELATED"/>
    <property type="match status" value="1"/>
</dbReference>
<dbReference type="SMART" id="SM00827">
    <property type="entry name" value="PKS_AT"/>
    <property type="match status" value="1"/>
</dbReference>
<dbReference type="Gene3D" id="3.40.47.10">
    <property type="match status" value="1"/>
</dbReference>
<dbReference type="Proteomes" id="UP000215148">
    <property type="component" value="Chromosome 2"/>
</dbReference>
<dbReference type="RefSeq" id="WP_094501927.1">
    <property type="nucleotide sequence ID" value="NZ_CAWNHI010000002.1"/>
</dbReference>
<sequence>MKDQTTLRDKDIAIIGMSGRFPGAEDITTFWRNLVEGLETITTFSEQELRESGVDEELIASPNYIPRRGILGNAQHFDAHFFDITPRDAEIMDPQHRAFLESSWHAFEDAGYVPSSYPGKVAVFGGTGTAWHLNKVHSHPGVSQFASGASIVTNNDKDYVTTRVSYKLDLKGPSVNVQTACSTAMVAVVMGINSLLSRESDLVVAGGVSIDTPERRGYKYMQGGMESADGRCYAFDSRANGTVFSRGVGAVLLKRVKDAVKDGDHIYAVIKGGAINNDGSLKAGFTAPGIEGQIEVAKQAISNADIDVENIRFVEAHGTATALGDPIEFSSLSQTFRHFTDKEQFCRLGSVKTNIGHTDAASGVASLIKASMALESGLLPASLHYAEPNPNIDFETSPFMMNTELTAFKQQDKPNNALVNSFGVGGTNACVILEMAPETQPGDEHNSPLMIPFSARSRNALNEMKQRLASYLTDSPDVDVADVAYTMQVGRKQFEFSTSVVGHDRQTIINALAKPSQIVSGNKSKRPIVFMFPGQGNQYPNMSHDLYQTYPVFKQAMDQCCEYLMPILEQNLRDIIFPQDDQTAARINETQFTQPALFVVEYSLAQLWMSWGIQPDVMIGHSVGEYVAACLSGVFSLEDALKAVAIRGKLVQALPAGAMLAVLIDEAELTERLSNSELDIAAVNYPELCVVAGELEAIKAFQYELEEEGIFCKHLDTSHGFHSSMMDPMLPAFKDVIDGIELNAPQIPFVSSVNGEWISDELAQDSDYWVRHVRNPVLFSHAFKTLMADHQDGFVALEVGPGRSLESAAKQHFREEEGSNANIFSSLPTAKEVDISGEYFVSMLGALWSHGIEIDWSSYYRDERRLRLPLPGYPFERNEFKLPELKTGNAGSLSISNAEVGLKRKKTDIGDWFYMPAWKRTIPADFMPSKQTQEANDCWVLFADEYGIADQLHAQLLASGHQAVTVFKGVCYQENVVTSDNAKSFVIDPMSREDYIRVLKAVKAHEMHPVRIVDLRNLSPEQGDVDLELCRKHQLDSFYSPLYLQQALVNENLLDNLHLLLVTNNIFSVSGERVYAPEKALLVGPARVFYHEYPDVQCHLVDIDWPEDLADKSGHWTAEQAARCLIAESCINTDGQLVAYRGGCRWEEDYQAVNLKEQEPGLPAQFKDDGVYLITGGLGGLGMLVAGHISEMSNATLVLTYRSRLPVREQWNDWIQKHPVDDPMSEKLASILRLEEQGNTIDLVNVDVCDYVAMSELFDRYDRFDGIFHTAGIAGGGIIPLKSDEDCASVLEPKILGSLILDDLTRDSQPDFMVLFSSITSIVGDEARIDYCSGNAFMDVFACYRNQNRNGRTIAINWGKWGDVGMAVQWARELDEKNKANEAPLKQTGLLTLLGRQKDMEEYRVNLDVQNDWVLNEHRLSNQPTLVGTTILSMLSTLMNHFKPQEALQVKNLLLTKPVIYHNAWPREMRLYVRSEGSGYSFSLRSRGVRDIEWSEHALGNLGRGVESEESLAALDSLEAIQSRCMNKLPDELTGQDYPNAITGETFLSLSERWNGPKCVWRGDDEWLIHKDLDAQFQNDFEQYPYHPALIDSVSIRCIKLITTDNYLPFSYGKISYLAPLDEDCYAHIKLKQPYKAEDSTIVWDVVFLSADSKPLMVLENYTLVRMKAENQVVVSAPASAIAQVAVDVSDKDILFYEGLDALKRQLAHLEFEQLVVVTSDLRQLIYEATPKQEDEQLAELEVEVSQGHARPELSVEYVAPENDIERGIIAVWQSILGISGIGVDDNFVELGGNSLLAVQIVSKVSAKFEVDIRVDLFYQDQTVRGLSGLIIEAFESVLQGE</sequence>
<dbReference type="InterPro" id="IPR014030">
    <property type="entry name" value="Ketoacyl_synth_N"/>
</dbReference>
<feature type="region of interest" description="N-terminal hotdog fold" evidence="6">
    <location>
        <begin position="1385"/>
        <end position="1509"/>
    </location>
</feature>
<dbReference type="InterPro" id="IPR036291">
    <property type="entry name" value="NAD(P)-bd_dom_sf"/>
</dbReference>
<dbReference type="InterPro" id="IPR049551">
    <property type="entry name" value="PKS_DH_C"/>
</dbReference>
<evidence type="ECO:0000259" key="8">
    <source>
        <dbReference type="PROSITE" id="PS52004"/>
    </source>
</evidence>
<dbReference type="Pfam" id="PF14765">
    <property type="entry name" value="PS-DH"/>
    <property type="match status" value="1"/>
</dbReference>
<dbReference type="Gene3D" id="3.30.70.3290">
    <property type="match status" value="1"/>
</dbReference>
<dbReference type="PROSITE" id="PS00012">
    <property type="entry name" value="PHOSPHOPANTETHEINE"/>
    <property type="match status" value="1"/>
</dbReference>
<dbReference type="EMBL" id="CP022742">
    <property type="protein sequence ID" value="ASU24356.1"/>
    <property type="molecule type" value="Genomic_DNA"/>
</dbReference>
<dbReference type="InterPro" id="IPR014043">
    <property type="entry name" value="Acyl_transferase_dom"/>
</dbReference>
<dbReference type="Gene3D" id="1.10.1200.10">
    <property type="entry name" value="ACP-like"/>
    <property type="match status" value="1"/>
</dbReference>
<dbReference type="InterPro" id="IPR016039">
    <property type="entry name" value="Thiolase-like"/>
</dbReference>
<evidence type="ECO:0000256" key="6">
    <source>
        <dbReference type="PROSITE-ProRule" id="PRU01363"/>
    </source>
</evidence>